<proteinExistence type="inferred from homology"/>
<dbReference type="EMBL" id="JAHRVA010000007">
    <property type="protein sequence ID" value="MBV2144841.1"/>
    <property type="molecule type" value="Genomic_DNA"/>
</dbReference>
<evidence type="ECO:0000256" key="3">
    <source>
        <dbReference type="SAM" id="MobiDB-lite"/>
    </source>
</evidence>
<dbReference type="NCBIfam" id="TIGR00061">
    <property type="entry name" value="L21"/>
    <property type="match status" value="1"/>
</dbReference>
<dbReference type="GO" id="GO:0003735">
    <property type="term" value="F:structural constituent of ribosome"/>
    <property type="evidence" value="ECO:0007669"/>
    <property type="project" value="InterPro"/>
</dbReference>
<evidence type="ECO:0000313" key="5">
    <source>
        <dbReference type="Proteomes" id="UP000752297"/>
    </source>
</evidence>
<dbReference type="RefSeq" id="WP_217678814.1">
    <property type="nucleotide sequence ID" value="NZ_JAHRVA010000007.1"/>
</dbReference>
<dbReference type="GO" id="GO:0006412">
    <property type="term" value="P:translation"/>
    <property type="evidence" value="ECO:0007669"/>
    <property type="project" value="UniProtKB-UniRule"/>
</dbReference>
<sequence length="143" mass="15162">MFAVIKTGGKQYRVAANDLIKVEKVAGEAGDVIEFAEVLMVGTTVGAPTVAGAVVTAEVVEQGRARKVIAFKKRRRQNSKRTRGHRQELTTIRISEILTDGAKPSKKVAEKKAPKAKAAAEGEVAKPKKAAPKKAAAKAESAE</sequence>
<organism evidence="4 5">
    <name type="scientific">Falsochrobactrum tianjinense</name>
    <dbReference type="NCBI Taxonomy" id="2706015"/>
    <lineage>
        <taxon>Bacteria</taxon>
        <taxon>Pseudomonadati</taxon>
        <taxon>Pseudomonadota</taxon>
        <taxon>Alphaproteobacteria</taxon>
        <taxon>Hyphomicrobiales</taxon>
        <taxon>Brucellaceae</taxon>
        <taxon>Falsochrobactrum</taxon>
    </lineage>
</organism>
<feature type="compositionally biased region" description="Basic residues" evidence="3">
    <location>
        <begin position="127"/>
        <end position="136"/>
    </location>
</feature>
<gene>
    <name evidence="1 4" type="primary">rplU</name>
    <name evidence="4" type="ORF">KUG47_15175</name>
</gene>
<keyword evidence="1 2" id="KW-0699">rRNA-binding</keyword>
<name>A0A949UW18_9HYPH</name>
<feature type="region of interest" description="Disordered" evidence="3">
    <location>
        <begin position="102"/>
        <end position="143"/>
    </location>
</feature>
<comment type="function">
    <text evidence="1 2">This protein binds to 23S rRNA in the presence of protein L20.</text>
</comment>
<dbReference type="InterPro" id="IPR028909">
    <property type="entry name" value="bL21-like"/>
</dbReference>
<dbReference type="GO" id="GO:1990904">
    <property type="term" value="C:ribonucleoprotein complex"/>
    <property type="evidence" value="ECO:0007669"/>
    <property type="project" value="UniProtKB-KW"/>
</dbReference>
<keyword evidence="1 2" id="KW-0694">RNA-binding</keyword>
<dbReference type="Proteomes" id="UP000752297">
    <property type="component" value="Unassembled WGS sequence"/>
</dbReference>
<comment type="similarity">
    <text evidence="1 2">Belongs to the bacterial ribosomal protein bL21 family.</text>
</comment>
<evidence type="ECO:0000313" key="4">
    <source>
        <dbReference type="EMBL" id="MBV2144841.1"/>
    </source>
</evidence>
<dbReference type="PANTHER" id="PTHR21349:SF0">
    <property type="entry name" value="LARGE RIBOSOMAL SUBUNIT PROTEIN BL21M"/>
    <property type="match status" value="1"/>
</dbReference>
<keyword evidence="1 2" id="KW-0689">Ribosomal protein</keyword>
<dbReference type="AlphaFoldDB" id="A0A949UW18"/>
<dbReference type="Pfam" id="PF00829">
    <property type="entry name" value="Ribosomal_L21p"/>
    <property type="match status" value="1"/>
</dbReference>
<dbReference type="HAMAP" id="MF_01363">
    <property type="entry name" value="Ribosomal_bL21"/>
    <property type="match status" value="1"/>
</dbReference>
<keyword evidence="5" id="KW-1185">Reference proteome</keyword>
<dbReference type="GO" id="GO:0005840">
    <property type="term" value="C:ribosome"/>
    <property type="evidence" value="ECO:0007669"/>
    <property type="project" value="UniProtKB-KW"/>
</dbReference>
<reference evidence="4 5" key="1">
    <citation type="submission" date="2021-06" db="EMBL/GenBank/DDBJ databases">
        <title>Falsochrobactrum tianjin sp.nov., a new petroleum-degrading bacteria isolated from oily soils.</title>
        <authorList>
            <person name="Chen G."/>
            <person name="Chen H."/>
            <person name="Tian J."/>
            <person name="Qing J."/>
            <person name="Zhong L."/>
            <person name="Ma W."/>
            <person name="Song Y."/>
            <person name="Cui X."/>
            <person name="Yan B."/>
        </authorList>
    </citation>
    <scope>NUCLEOTIDE SEQUENCE [LARGE SCALE GENOMIC DNA]</scope>
    <source>
        <strain evidence="4 5">TDYN1</strain>
    </source>
</reference>
<accession>A0A949UW18</accession>
<evidence type="ECO:0000256" key="1">
    <source>
        <dbReference type="HAMAP-Rule" id="MF_01363"/>
    </source>
</evidence>
<dbReference type="PANTHER" id="PTHR21349">
    <property type="entry name" value="50S RIBOSOMAL PROTEIN L21"/>
    <property type="match status" value="1"/>
</dbReference>
<feature type="compositionally biased region" description="Basic and acidic residues" evidence="3">
    <location>
        <begin position="107"/>
        <end position="126"/>
    </location>
</feature>
<protein>
    <recommendedName>
        <fullName evidence="1">Large ribosomal subunit protein bL21</fullName>
    </recommendedName>
</protein>
<comment type="subunit">
    <text evidence="1">Part of the 50S ribosomal subunit. Contacts protein L20.</text>
</comment>
<comment type="caution">
    <text evidence="4">The sequence shown here is derived from an EMBL/GenBank/DDBJ whole genome shotgun (WGS) entry which is preliminary data.</text>
</comment>
<keyword evidence="1 2" id="KW-0687">Ribonucleoprotein</keyword>
<evidence type="ECO:0000256" key="2">
    <source>
        <dbReference type="RuleBase" id="RU000562"/>
    </source>
</evidence>
<dbReference type="InterPro" id="IPR001787">
    <property type="entry name" value="Ribosomal_bL21"/>
</dbReference>
<dbReference type="GO" id="GO:0019843">
    <property type="term" value="F:rRNA binding"/>
    <property type="evidence" value="ECO:0007669"/>
    <property type="project" value="UniProtKB-UniRule"/>
</dbReference>